<reference evidence="17" key="1">
    <citation type="submission" date="2021-01" db="EMBL/GenBank/DDBJ databases">
        <authorList>
            <person name="Li R."/>
            <person name="Bekaert M."/>
        </authorList>
    </citation>
    <scope>NUCLEOTIDE SEQUENCE</scope>
    <source>
        <strain evidence="17">Farmed</strain>
    </source>
</reference>
<keyword evidence="9" id="KW-0805">Transcription regulation</keyword>
<evidence type="ECO:0000256" key="10">
    <source>
        <dbReference type="ARBA" id="ARBA00023125"/>
    </source>
</evidence>
<evidence type="ECO:0000256" key="12">
    <source>
        <dbReference type="ARBA" id="ARBA00023163"/>
    </source>
</evidence>
<feature type="region of interest" description="Disordered" evidence="15">
    <location>
        <begin position="40"/>
        <end position="60"/>
    </location>
</feature>
<dbReference type="Proteomes" id="UP000597762">
    <property type="component" value="Unassembled WGS sequence"/>
</dbReference>
<dbReference type="PROSITE" id="PS50157">
    <property type="entry name" value="ZINC_FINGER_C2H2_2"/>
    <property type="match status" value="3"/>
</dbReference>
<protein>
    <submittedName>
        <fullName evidence="17">GLIS2</fullName>
    </submittedName>
</protein>
<dbReference type="FunFam" id="3.30.160.60:FF:000357">
    <property type="entry name" value="GLIS family zinc finger 2"/>
    <property type="match status" value="1"/>
</dbReference>
<gene>
    <name evidence="17" type="ORF">SPHA_74352</name>
</gene>
<dbReference type="InterPro" id="IPR048420">
    <property type="entry name" value="Zap1-like_Znf1"/>
</dbReference>
<keyword evidence="11" id="KW-0010">Activator</keyword>
<keyword evidence="8" id="KW-0862">Zinc</keyword>
<dbReference type="GO" id="GO:0000978">
    <property type="term" value="F:RNA polymerase II cis-regulatory region sequence-specific DNA binding"/>
    <property type="evidence" value="ECO:0007669"/>
    <property type="project" value="TreeGrafter"/>
</dbReference>
<dbReference type="OrthoDB" id="3214149at2759"/>
<dbReference type="EMBL" id="CAHIKZ030005420">
    <property type="protein sequence ID" value="CAE1324640.1"/>
    <property type="molecule type" value="Genomic_DNA"/>
</dbReference>
<keyword evidence="6" id="KW-0677">Repeat</keyword>
<keyword evidence="7 14" id="KW-0863">Zinc-finger</keyword>
<keyword evidence="5" id="KW-0479">Metal-binding</keyword>
<dbReference type="SMART" id="SM00355">
    <property type="entry name" value="ZnF_C2H2"/>
    <property type="match status" value="5"/>
</dbReference>
<feature type="compositionally biased region" description="Basic and acidic residues" evidence="15">
    <location>
        <begin position="40"/>
        <end position="51"/>
    </location>
</feature>
<evidence type="ECO:0000259" key="16">
    <source>
        <dbReference type="PROSITE" id="PS50157"/>
    </source>
</evidence>
<dbReference type="FunFam" id="3.30.160.60:FF:000532">
    <property type="entry name" value="GLIS family zinc finger 2"/>
    <property type="match status" value="1"/>
</dbReference>
<dbReference type="Gene3D" id="3.30.160.60">
    <property type="entry name" value="Classic Zinc Finger"/>
    <property type="match status" value="5"/>
</dbReference>
<dbReference type="FunFam" id="3.30.160.60:FF:000310">
    <property type="entry name" value="GLIS family zinc finger 2"/>
    <property type="match status" value="1"/>
</dbReference>
<keyword evidence="13" id="KW-0539">Nucleus</keyword>
<comment type="subcellular location">
    <subcellularLocation>
        <location evidence="1">Nucleus</location>
    </subcellularLocation>
</comment>
<evidence type="ECO:0000256" key="5">
    <source>
        <dbReference type="ARBA" id="ARBA00022723"/>
    </source>
</evidence>
<keyword evidence="3" id="KW-0217">Developmental protein</keyword>
<dbReference type="Pfam" id="PF00096">
    <property type="entry name" value="zf-C2H2"/>
    <property type="match status" value="3"/>
</dbReference>
<evidence type="ECO:0000256" key="11">
    <source>
        <dbReference type="ARBA" id="ARBA00023159"/>
    </source>
</evidence>
<dbReference type="GO" id="GO:0000981">
    <property type="term" value="F:DNA-binding transcription factor activity, RNA polymerase II-specific"/>
    <property type="evidence" value="ECO:0007669"/>
    <property type="project" value="TreeGrafter"/>
</dbReference>
<evidence type="ECO:0000256" key="3">
    <source>
        <dbReference type="ARBA" id="ARBA00022473"/>
    </source>
</evidence>
<comment type="similarity">
    <text evidence="2">Belongs to the GLI C2H2-type zinc-finger protein family.</text>
</comment>
<dbReference type="PANTHER" id="PTHR45718:SF8">
    <property type="entry name" value="GLIS FAMILY ZINC FINGER 2"/>
    <property type="match status" value="1"/>
</dbReference>
<dbReference type="GO" id="GO:0005634">
    <property type="term" value="C:nucleus"/>
    <property type="evidence" value="ECO:0007669"/>
    <property type="project" value="UniProtKB-SubCell"/>
</dbReference>
<feature type="domain" description="C2H2-type" evidence="16">
    <location>
        <begin position="192"/>
        <end position="224"/>
    </location>
</feature>
<keyword evidence="10" id="KW-0238">DNA-binding</keyword>
<evidence type="ECO:0000256" key="14">
    <source>
        <dbReference type="PROSITE-ProRule" id="PRU00042"/>
    </source>
</evidence>
<evidence type="ECO:0000256" key="13">
    <source>
        <dbReference type="ARBA" id="ARBA00023242"/>
    </source>
</evidence>
<evidence type="ECO:0000256" key="9">
    <source>
        <dbReference type="ARBA" id="ARBA00023015"/>
    </source>
</evidence>
<dbReference type="InterPro" id="IPR043359">
    <property type="entry name" value="GLI-like"/>
</dbReference>
<feature type="domain" description="C2H2-type" evidence="16">
    <location>
        <begin position="253"/>
        <end position="282"/>
    </location>
</feature>
<evidence type="ECO:0000256" key="2">
    <source>
        <dbReference type="ARBA" id="ARBA00010831"/>
    </source>
</evidence>
<organism evidence="17 18">
    <name type="scientific">Acanthosepion pharaonis</name>
    <name type="common">Pharaoh cuttlefish</name>
    <name type="synonym">Sepia pharaonis</name>
    <dbReference type="NCBI Taxonomy" id="158019"/>
    <lineage>
        <taxon>Eukaryota</taxon>
        <taxon>Metazoa</taxon>
        <taxon>Spiralia</taxon>
        <taxon>Lophotrochozoa</taxon>
        <taxon>Mollusca</taxon>
        <taxon>Cephalopoda</taxon>
        <taxon>Coleoidea</taxon>
        <taxon>Decapodiformes</taxon>
        <taxon>Sepiida</taxon>
        <taxon>Sepiina</taxon>
        <taxon>Sepiidae</taxon>
        <taxon>Acanthosepion</taxon>
    </lineage>
</organism>
<evidence type="ECO:0000256" key="1">
    <source>
        <dbReference type="ARBA" id="ARBA00004123"/>
    </source>
</evidence>
<name>A0A812EFK3_ACAPH</name>
<evidence type="ECO:0000256" key="4">
    <source>
        <dbReference type="ARBA" id="ARBA00022491"/>
    </source>
</evidence>
<keyword evidence="4" id="KW-0678">Repressor</keyword>
<sequence length="337" mass="38162">MEVAEAGGEAITDTGSLLKNGKASKAKELDILQIKKEPLENDSRVTSHSSDHSPTNPSIINSDSVIFSPSSFHLVNCSPSTPCTSLPESVFSMYNSMAGIFYHGYYQMDDSPLNNKLSLETPAVSNRFPSSMLAASSLLKMCYPNKREKPHEIDDVHECRWTKCIKKFDNLDKLVSHVNEQHVKAEQFSGEFRCEWDGCQRLGKGFNARYKMLVHIRTHTNEKPHKCLLCGKCFSRLENLKIHNRSHTGEKPYVCPVDGCHKAYSNSSDRFKHVRTHQEEKPYICKIPGCSKRYTDPSSLRKHSNVSTPGFISDILSTEPLPYFCSEQLYAIIWIFC</sequence>
<dbReference type="InterPro" id="IPR036236">
    <property type="entry name" value="Znf_C2H2_sf"/>
</dbReference>
<evidence type="ECO:0000256" key="15">
    <source>
        <dbReference type="SAM" id="MobiDB-lite"/>
    </source>
</evidence>
<keyword evidence="12" id="KW-0804">Transcription</keyword>
<dbReference type="GO" id="GO:0008270">
    <property type="term" value="F:zinc ion binding"/>
    <property type="evidence" value="ECO:0007669"/>
    <property type="project" value="UniProtKB-KW"/>
</dbReference>
<feature type="domain" description="C2H2-type" evidence="16">
    <location>
        <begin position="225"/>
        <end position="252"/>
    </location>
</feature>
<evidence type="ECO:0000313" key="17">
    <source>
        <dbReference type="EMBL" id="CAE1324640.1"/>
    </source>
</evidence>
<dbReference type="FunFam" id="3.30.160.60:FF:000359">
    <property type="entry name" value="GLIS family zinc finger 2"/>
    <property type="match status" value="1"/>
</dbReference>
<evidence type="ECO:0000256" key="7">
    <source>
        <dbReference type="ARBA" id="ARBA00022771"/>
    </source>
</evidence>
<dbReference type="InterPro" id="IPR013087">
    <property type="entry name" value="Znf_C2H2_type"/>
</dbReference>
<accession>A0A812EFK3</accession>
<dbReference type="SUPFAM" id="SSF57667">
    <property type="entry name" value="beta-beta-alpha zinc fingers"/>
    <property type="match status" value="3"/>
</dbReference>
<keyword evidence="18" id="KW-1185">Reference proteome</keyword>
<proteinExistence type="inferred from homology"/>
<dbReference type="InterPro" id="IPR056436">
    <property type="entry name" value="Znf-C2H2_ZIC1-5/GLI1-3-like"/>
</dbReference>
<evidence type="ECO:0000313" key="18">
    <source>
        <dbReference type="Proteomes" id="UP000597762"/>
    </source>
</evidence>
<dbReference type="Pfam" id="PF21816">
    <property type="entry name" value="Zap1_zf1"/>
    <property type="match status" value="1"/>
</dbReference>
<dbReference type="PANTHER" id="PTHR45718">
    <property type="entry name" value="TRANSCRIPTIONAL ACTIVATOR CUBITUS INTERRUPTUS"/>
    <property type="match status" value="1"/>
</dbReference>
<comment type="caution">
    <text evidence="17">The sequence shown here is derived from an EMBL/GenBank/DDBJ whole genome shotgun (WGS) entry which is preliminary data.</text>
</comment>
<dbReference type="AlphaFoldDB" id="A0A812EFK3"/>
<evidence type="ECO:0000256" key="8">
    <source>
        <dbReference type="ARBA" id="ARBA00022833"/>
    </source>
</evidence>
<dbReference type="PROSITE" id="PS00028">
    <property type="entry name" value="ZINC_FINGER_C2H2_1"/>
    <property type="match status" value="3"/>
</dbReference>
<dbReference type="Pfam" id="PF23561">
    <property type="entry name" value="zf-C2H2_15"/>
    <property type="match status" value="1"/>
</dbReference>
<evidence type="ECO:0000256" key="6">
    <source>
        <dbReference type="ARBA" id="ARBA00022737"/>
    </source>
</evidence>